<accession>A0ABR4GYC4</accession>
<name>A0ABR4GYC4_9EURO</name>
<evidence type="ECO:0000313" key="1">
    <source>
        <dbReference type="EMBL" id="KAL2808159.1"/>
    </source>
</evidence>
<dbReference type="EMBL" id="JBFXLT010000120">
    <property type="protein sequence ID" value="KAL2808159.1"/>
    <property type="molecule type" value="Genomic_DNA"/>
</dbReference>
<proteinExistence type="predicted"/>
<reference evidence="1 2" key="1">
    <citation type="submission" date="2024-07" db="EMBL/GenBank/DDBJ databases">
        <title>Section-level genome sequencing and comparative genomics of Aspergillus sections Usti and Cavernicolus.</title>
        <authorList>
            <consortium name="Lawrence Berkeley National Laboratory"/>
            <person name="Nybo J.L."/>
            <person name="Vesth T.C."/>
            <person name="Theobald S."/>
            <person name="Frisvad J.C."/>
            <person name="Larsen T.O."/>
            <person name="Kjaerboelling I."/>
            <person name="Rothschild-Mancinelli K."/>
            <person name="Lyhne E.K."/>
            <person name="Kogle M.E."/>
            <person name="Barry K."/>
            <person name="Clum A."/>
            <person name="Na H."/>
            <person name="Ledsgaard L."/>
            <person name="Lin J."/>
            <person name="Lipzen A."/>
            <person name="Kuo A."/>
            <person name="Riley R."/>
            <person name="Mondo S."/>
            <person name="Labutti K."/>
            <person name="Haridas S."/>
            <person name="Pangalinan J."/>
            <person name="Salamov A.A."/>
            <person name="Simmons B.A."/>
            <person name="Magnuson J.K."/>
            <person name="Chen J."/>
            <person name="Drula E."/>
            <person name="Henrissat B."/>
            <person name="Wiebenga A."/>
            <person name="Lubbers R.J."/>
            <person name="Gomes A.C."/>
            <person name="Makela M.R."/>
            <person name="Stajich J."/>
            <person name="Grigoriev I.V."/>
            <person name="Mortensen U.H."/>
            <person name="De Vries R.P."/>
            <person name="Baker S.E."/>
            <person name="Andersen M.R."/>
        </authorList>
    </citation>
    <scope>NUCLEOTIDE SEQUENCE [LARGE SCALE GENOMIC DNA]</scope>
    <source>
        <strain evidence="1 2">CBS 588.65</strain>
    </source>
</reference>
<sequence>MQSLARDYSETIGPVLNSKQRTRGLAAVPREGGHVSQMTRMGTSRRFKRSPCGFPVPPRLSREKGRFLVMNLCVSSDMIHHKLSHINLFFEAIEKQDSSIIPPNQVFDLHHLEDLIFTSNSLCKASLCLTGSLVSDASKLRPDRSSPLA</sequence>
<protein>
    <submittedName>
        <fullName evidence="1">Uncharacterized protein</fullName>
    </submittedName>
</protein>
<gene>
    <name evidence="1" type="ORF">BJX63DRAFT_50749</name>
</gene>
<evidence type="ECO:0000313" key="2">
    <source>
        <dbReference type="Proteomes" id="UP001610334"/>
    </source>
</evidence>
<organism evidence="1 2">
    <name type="scientific">Aspergillus granulosus</name>
    <dbReference type="NCBI Taxonomy" id="176169"/>
    <lineage>
        <taxon>Eukaryota</taxon>
        <taxon>Fungi</taxon>
        <taxon>Dikarya</taxon>
        <taxon>Ascomycota</taxon>
        <taxon>Pezizomycotina</taxon>
        <taxon>Eurotiomycetes</taxon>
        <taxon>Eurotiomycetidae</taxon>
        <taxon>Eurotiales</taxon>
        <taxon>Aspergillaceae</taxon>
        <taxon>Aspergillus</taxon>
        <taxon>Aspergillus subgen. Nidulantes</taxon>
    </lineage>
</organism>
<keyword evidence="2" id="KW-1185">Reference proteome</keyword>
<comment type="caution">
    <text evidence="1">The sequence shown here is derived from an EMBL/GenBank/DDBJ whole genome shotgun (WGS) entry which is preliminary data.</text>
</comment>
<dbReference type="Proteomes" id="UP001610334">
    <property type="component" value="Unassembled WGS sequence"/>
</dbReference>